<proteinExistence type="predicted"/>
<organism evidence="8 9">
    <name type="scientific">Halorubrum alkaliphilum</name>
    <dbReference type="NCBI Taxonomy" id="261290"/>
    <lineage>
        <taxon>Archaea</taxon>
        <taxon>Methanobacteriati</taxon>
        <taxon>Methanobacteriota</taxon>
        <taxon>Stenosarchaea group</taxon>
        <taxon>Halobacteria</taxon>
        <taxon>Halobacteriales</taxon>
        <taxon>Haloferacaceae</taxon>
        <taxon>Halorubrum</taxon>
    </lineage>
</organism>
<dbReference type="Proteomes" id="UP000823588">
    <property type="component" value="Unassembled WGS sequence"/>
</dbReference>
<sequence>MNRRYVAGGLLVAGVIALAWTTSPTAALDALAWLAADPVRFGIALVALAAVRPFLAWPTTLVAVAVGFGYGWVGLPLAVLLLTLTALPPYWLAGAGRPRLARGAGTLAGASDAVDRFVADAGGVRAIAATRFLPVPADAVSVAAGVAGVRLRPFLAGTAIGEFPWAVVGIAIGVSVDRLARNDLSTADPTLLVATALVGVLLLAGPVYRAVSNETDIAGT</sequence>
<evidence type="ECO:0000313" key="9">
    <source>
        <dbReference type="Proteomes" id="UP000823588"/>
    </source>
</evidence>
<dbReference type="RefSeq" id="WP_321168507.1">
    <property type="nucleotide sequence ID" value="NZ_JAGGKQ010000001.1"/>
</dbReference>
<evidence type="ECO:0000256" key="2">
    <source>
        <dbReference type="ARBA" id="ARBA00022475"/>
    </source>
</evidence>
<gene>
    <name evidence="8" type="ORF">J2751_000027</name>
</gene>
<dbReference type="PANTHER" id="PTHR42709">
    <property type="entry name" value="ALKALINE PHOSPHATASE LIKE PROTEIN"/>
    <property type="match status" value="1"/>
</dbReference>
<dbReference type="AlphaFoldDB" id="A0A8T4G9F9"/>
<keyword evidence="5 6" id="KW-0472">Membrane</keyword>
<evidence type="ECO:0000256" key="4">
    <source>
        <dbReference type="ARBA" id="ARBA00022989"/>
    </source>
</evidence>
<keyword evidence="2" id="KW-1003">Cell membrane</keyword>
<feature type="transmembrane region" description="Helical" evidence="6">
    <location>
        <begin position="163"/>
        <end position="180"/>
    </location>
</feature>
<feature type="transmembrane region" description="Helical" evidence="6">
    <location>
        <begin position="63"/>
        <end position="87"/>
    </location>
</feature>
<evidence type="ECO:0000256" key="3">
    <source>
        <dbReference type="ARBA" id="ARBA00022692"/>
    </source>
</evidence>
<protein>
    <submittedName>
        <fullName evidence="8">Putative membrane protein YdjX (TVP38/TMEM64 family)</fullName>
    </submittedName>
</protein>
<keyword evidence="9" id="KW-1185">Reference proteome</keyword>
<keyword evidence="3 6" id="KW-0812">Transmembrane</keyword>
<evidence type="ECO:0000256" key="5">
    <source>
        <dbReference type="ARBA" id="ARBA00023136"/>
    </source>
</evidence>
<dbReference type="PANTHER" id="PTHR42709:SF6">
    <property type="entry name" value="UNDECAPRENYL PHOSPHATE TRANSPORTER A"/>
    <property type="match status" value="1"/>
</dbReference>
<evidence type="ECO:0000259" key="7">
    <source>
        <dbReference type="Pfam" id="PF09335"/>
    </source>
</evidence>
<evidence type="ECO:0000313" key="8">
    <source>
        <dbReference type="EMBL" id="MBP1921044.1"/>
    </source>
</evidence>
<comment type="caution">
    <text evidence="8">The sequence shown here is derived from an EMBL/GenBank/DDBJ whole genome shotgun (WGS) entry which is preliminary data.</text>
</comment>
<dbReference type="InterPro" id="IPR051311">
    <property type="entry name" value="DedA_domain"/>
</dbReference>
<dbReference type="InterPro" id="IPR032816">
    <property type="entry name" value="VTT_dom"/>
</dbReference>
<dbReference type="Pfam" id="PF09335">
    <property type="entry name" value="VTT_dom"/>
    <property type="match status" value="1"/>
</dbReference>
<dbReference type="EMBL" id="JAGGKQ010000001">
    <property type="protein sequence ID" value="MBP1921044.1"/>
    <property type="molecule type" value="Genomic_DNA"/>
</dbReference>
<name>A0A8T4G9F9_9EURY</name>
<keyword evidence="4 6" id="KW-1133">Transmembrane helix</keyword>
<reference evidence="8" key="1">
    <citation type="submission" date="2021-03" db="EMBL/GenBank/DDBJ databases">
        <title>Genomic Encyclopedia of Type Strains, Phase IV (KMG-IV): sequencing the most valuable type-strain genomes for metagenomic binning, comparative biology and taxonomic classification.</title>
        <authorList>
            <person name="Goeker M."/>
        </authorList>
    </citation>
    <scope>NUCLEOTIDE SEQUENCE</scope>
    <source>
        <strain evidence="8">DSM 23564</strain>
    </source>
</reference>
<evidence type="ECO:0000256" key="6">
    <source>
        <dbReference type="SAM" id="Phobius"/>
    </source>
</evidence>
<feature type="domain" description="VTT" evidence="7">
    <location>
        <begin position="57"/>
        <end position="173"/>
    </location>
</feature>
<evidence type="ECO:0000256" key="1">
    <source>
        <dbReference type="ARBA" id="ARBA00004651"/>
    </source>
</evidence>
<accession>A0A8T4G9F9</accession>
<dbReference type="GO" id="GO:0005886">
    <property type="term" value="C:plasma membrane"/>
    <property type="evidence" value="ECO:0007669"/>
    <property type="project" value="UniProtKB-SubCell"/>
</dbReference>
<comment type="subcellular location">
    <subcellularLocation>
        <location evidence="1">Cell membrane</location>
        <topology evidence="1">Multi-pass membrane protein</topology>
    </subcellularLocation>
</comment>
<feature type="transmembrane region" description="Helical" evidence="6">
    <location>
        <begin position="192"/>
        <end position="211"/>
    </location>
</feature>